<reference evidence="1 2" key="1">
    <citation type="submission" date="2016-11" db="EMBL/GenBank/DDBJ databases">
        <authorList>
            <person name="Jaros S."/>
            <person name="Januszkiewicz K."/>
            <person name="Wedrychowicz H."/>
        </authorList>
    </citation>
    <scope>NUCLEOTIDE SEQUENCE [LARGE SCALE GENOMIC DNA]</scope>
    <source>
        <strain evidence="1 2">OK807</strain>
    </source>
</reference>
<evidence type="ECO:0000313" key="2">
    <source>
        <dbReference type="Proteomes" id="UP000181909"/>
    </source>
</evidence>
<gene>
    <name evidence="1" type="ORF">SAMN02787144_1005243</name>
</gene>
<sequence length="95" mass="10544">MSWTVPEQIKLTTPHRTEIVREPGTGHLRPDPVARSLIAAAVRGRTRVLGSTRVLLMCPAYRYGSCAVRASRRLSRKVFTRRAVAKSGMTAPRTT</sequence>
<accession>A0A1K1Z9N1</accession>
<name>A0A1K1Z9N1_STRAR</name>
<evidence type="ECO:0000313" key="1">
    <source>
        <dbReference type="EMBL" id="SFX70889.1"/>
    </source>
</evidence>
<organism evidence="1 2">
    <name type="scientific">Streptomyces atratus</name>
    <dbReference type="NCBI Taxonomy" id="1893"/>
    <lineage>
        <taxon>Bacteria</taxon>
        <taxon>Bacillati</taxon>
        <taxon>Actinomycetota</taxon>
        <taxon>Actinomycetes</taxon>
        <taxon>Kitasatosporales</taxon>
        <taxon>Streptomycetaceae</taxon>
        <taxon>Streptomyces</taxon>
    </lineage>
</organism>
<dbReference type="AlphaFoldDB" id="A0A1K1Z9N1"/>
<dbReference type="EMBL" id="FPJO01000005">
    <property type="protein sequence ID" value="SFX70889.1"/>
    <property type="molecule type" value="Genomic_DNA"/>
</dbReference>
<proteinExistence type="predicted"/>
<protein>
    <submittedName>
        <fullName evidence="1">Uncharacterized protein</fullName>
    </submittedName>
</protein>
<dbReference type="Proteomes" id="UP000181909">
    <property type="component" value="Unassembled WGS sequence"/>
</dbReference>